<evidence type="ECO:0000313" key="6">
    <source>
        <dbReference type="Proteomes" id="UP000246115"/>
    </source>
</evidence>
<evidence type="ECO:0000313" key="4">
    <source>
        <dbReference type="EMBL" id="RFU51604.1"/>
    </source>
</evidence>
<dbReference type="PANTHER" id="PTHR43364">
    <property type="entry name" value="NADH-SPECIFIC METHYLGLYOXAL REDUCTASE-RELATED"/>
    <property type="match status" value="1"/>
</dbReference>
<dbReference type="PRINTS" id="PR00069">
    <property type="entry name" value="ALDKETRDTASE"/>
</dbReference>
<dbReference type="EMBL" id="CP031733">
    <property type="protein sequence ID" value="AXQ78843.1"/>
    <property type="molecule type" value="Genomic_DNA"/>
</dbReference>
<dbReference type="EMBL" id="QVQZ01000004">
    <property type="protein sequence ID" value="RFU53724.1"/>
    <property type="molecule type" value="Genomic_DNA"/>
</dbReference>
<dbReference type="PANTHER" id="PTHR43364:SF4">
    <property type="entry name" value="NAD(P)-LINKED OXIDOREDUCTASE SUPERFAMILY PROTEIN"/>
    <property type="match status" value="1"/>
</dbReference>
<evidence type="ECO:0000313" key="7">
    <source>
        <dbReference type="Proteomes" id="UP000262901"/>
    </source>
</evidence>
<name>A0A372KP74_9STRE</name>
<proteinExistence type="predicted"/>
<feature type="domain" description="NADP-dependent oxidoreductase" evidence="2">
    <location>
        <begin position="11"/>
        <end position="304"/>
    </location>
</feature>
<dbReference type="Gene3D" id="3.20.20.100">
    <property type="entry name" value="NADP-dependent oxidoreductase domain"/>
    <property type="match status" value="1"/>
</dbReference>
<accession>A0A346NCU8</accession>
<sequence>MATEHKKEAQIALGTWSWGVGGFAGGNVVFGNELDTEDLKSVFAEALSSGLNVFDTAYAYANGESERILGELAADYDRSQLVISDKFTPGMQDDTAPDPVEAMLTGSLKRLGTDYIDIYWIHNAADVERWTPYLANLVKSGRVRRIGVSNHSLEQVKRVQEILAPSGIKLAAVQNHFSLLYRNSLTDGLLDYCKENAIDFFAYMVLEQGALSGKYDEDHLLPADSNRGKTYNPLFPSLKDLLAKLRALADDYQVTPAQIATAWAIGRGTRPILGVTKVEQVQDALKASELSLTAAELDALEELAAASGVDTRGGWEGEA</sequence>
<dbReference type="InterPro" id="IPR050523">
    <property type="entry name" value="AKR_Detox_Biosynth"/>
</dbReference>
<dbReference type="Proteomes" id="UP000246115">
    <property type="component" value="Chromosome"/>
</dbReference>
<dbReference type="EMBL" id="QVQY01000004">
    <property type="protein sequence ID" value="RFU51604.1"/>
    <property type="molecule type" value="Genomic_DNA"/>
</dbReference>
<evidence type="ECO:0000313" key="5">
    <source>
        <dbReference type="EMBL" id="RFU53724.1"/>
    </source>
</evidence>
<keyword evidence="1" id="KW-0560">Oxidoreductase</keyword>
<dbReference type="Pfam" id="PF00248">
    <property type="entry name" value="Aldo_ket_red"/>
    <property type="match status" value="1"/>
</dbReference>
<dbReference type="SUPFAM" id="SSF51430">
    <property type="entry name" value="NAD(P)-linked oxidoreductase"/>
    <property type="match status" value="1"/>
</dbReference>
<dbReference type="OrthoDB" id="9773828at2"/>
<evidence type="ECO:0000313" key="3">
    <source>
        <dbReference type="EMBL" id="AXQ78843.1"/>
    </source>
</evidence>
<evidence type="ECO:0000313" key="8">
    <source>
        <dbReference type="Proteomes" id="UP000264056"/>
    </source>
</evidence>
<dbReference type="CDD" id="cd19103">
    <property type="entry name" value="AKR_unchar"/>
    <property type="match status" value="1"/>
</dbReference>
<dbReference type="InterPro" id="IPR023210">
    <property type="entry name" value="NADP_OxRdtase_dom"/>
</dbReference>
<dbReference type="KEGG" id="schj:DDV21_006975"/>
<dbReference type="InterPro" id="IPR020471">
    <property type="entry name" value="AKR"/>
</dbReference>
<dbReference type="GO" id="GO:0016491">
    <property type="term" value="F:oxidoreductase activity"/>
    <property type="evidence" value="ECO:0007669"/>
    <property type="project" value="UniProtKB-KW"/>
</dbReference>
<reference evidence="4 8" key="1">
    <citation type="submission" date="2018-08" db="EMBL/GenBank/DDBJ databases">
        <title>Draft genome of Streptococcus sp .nov. Z2.</title>
        <authorList>
            <person name="Tian Z."/>
        </authorList>
    </citation>
    <scope>NUCLEOTIDE SEQUENCE [LARGE SCALE GENOMIC DNA]</scope>
    <source>
        <strain evidence="4 8">Z2</strain>
    </source>
</reference>
<dbReference type="RefSeq" id="WP_116877679.1">
    <property type="nucleotide sequence ID" value="NZ_CP031733.1"/>
</dbReference>
<keyword evidence="8" id="KW-1185">Reference proteome</keyword>
<dbReference type="Proteomes" id="UP000264056">
    <property type="component" value="Unassembled WGS sequence"/>
</dbReference>
<evidence type="ECO:0000259" key="2">
    <source>
        <dbReference type="Pfam" id="PF00248"/>
    </source>
</evidence>
<protein>
    <submittedName>
        <fullName evidence="5">Aldo/keto reductase</fullName>
    </submittedName>
</protein>
<dbReference type="AlphaFoldDB" id="A0A372KP74"/>
<evidence type="ECO:0000256" key="1">
    <source>
        <dbReference type="ARBA" id="ARBA00023002"/>
    </source>
</evidence>
<reference evidence="6" key="3">
    <citation type="submission" date="2018-08" db="EMBL/GenBank/DDBJ databases">
        <title>Streptococcus chenjunshii sp. nov., isolated from stools sample of the Tibetan antelope in the Qinghai-Tibet plateau, China.</title>
        <authorList>
            <person name="Tian Z."/>
        </authorList>
    </citation>
    <scope>NUCLEOTIDE SEQUENCE [LARGE SCALE GENOMIC DNA]</scope>
    <source>
        <strain evidence="6">Z15</strain>
    </source>
</reference>
<reference evidence="3" key="4">
    <citation type="journal article" date="2019" name="Int. J. Syst. Evol. Microbiol.">
        <title>Streptococcus chenjunshii sp. nov. isolated from feces of Tibetan antelopes.</title>
        <authorList>
            <person name="Tian Z."/>
            <person name="Lu S."/>
            <person name="Jin D."/>
            <person name="Yang J."/>
            <person name="Pu J."/>
            <person name="Lai X.H."/>
            <person name="Bai X.N."/>
            <person name="Wu X.M."/>
            <person name="Li J."/>
            <person name="Wang S."/>
            <person name="Xu J."/>
        </authorList>
    </citation>
    <scope>NUCLEOTIDE SEQUENCE</scope>
    <source>
        <strain evidence="3">Z15</strain>
    </source>
</reference>
<dbReference type="Proteomes" id="UP000262901">
    <property type="component" value="Unassembled WGS sequence"/>
</dbReference>
<dbReference type="InterPro" id="IPR036812">
    <property type="entry name" value="NAD(P)_OxRdtase_dom_sf"/>
</dbReference>
<reference evidence="5 7" key="2">
    <citation type="submission" date="2018-08" db="EMBL/GenBank/DDBJ databases">
        <title>Draft genome of Streptococcus sp. nov. Z1.</title>
        <authorList>
            <person name="Tian Z."/>
        </authorList>
    </citation>
    <scope>NUCLEOTIDE SEQUENCE [LARGE SCALE GENOMIC DNA]</scope>
    <source>
        <strain evidence="5">Z1</strain>
        <strain evidence="7">Z1(2018)</strain>
    </source>
</reference>
<dbReference type="GO" id="GO:0005829">
    <property type="term" value="C:cytosol"/>
    <property type="evidence" value="ECO:0007669"/>
    <property type="project" value="TreeGrafter"/>
</dbReference>
<organism evidence="5 7">
    <name type="scientific">Streptococcus chenjunshii</name>
    <dbReference type="NCBI Taxonomy" id="2173853"/>
    <lineage>
        <taxon>Bacteria</taxon>
        <taxon>Bacillati</taxon>
        <taxon>Bacillota</taxon>
        <taxon>Bacilli</taxon>
        <taxon>Lactobacillales</taxon>
        <taxon>Streptococcaceae</taxon>
        <taxon>Streptococcus</taxon>
    </lineage>
</organism>
<gene>
    <name evidence="3" type="ORF">DDV21_006975</name>
    <name evidence="4" type="ORF">DDV22_02880</name>
    <name evidence="5" type="ORF">DDV23_03280</name>
</gene>
<accession>A0A372KP74</accession>